<proteinExistence type="inferred from homology"/>
<feature type="region of interest" description="Disordered" evidence="3">
    <location>
        <begin position="1"/>
        <end position="22"/>
    </location>
</feature>
<gene>
    <name evidence="7" type="ORF">L228DRAFT_283801</name>
</gene>
<dbReference type="Proteomes" id="UP000076632">
    <property type="component" value="Unassembled WGS sequence"/>
</dbReference>
<name>A0A165G2F0_XYLHT</name>
<evidence type="ECO:0000256" key="3">
    <source>
        <dbReference type="SAM" id="MobiDB-lite"/>
    </source>
</evidence>
<dbReference type="InterPro" id="IPR019442">
    <property type="entry name" value="THADA/TRM732_DUF2428"/>
</dbReference>
<dbReference type="EMBL" id="KV407460">
    <property type="protein sequence ID" value="KZF21661.1"/>
    <property type="molecule type" value="Genomic_DNA"/>
</dbReference>
<dbReference type="STRING" id="1328760.A0A165G2F0"/>
<feature type="domain" description="tRNA (32-2'-O)-methyltransferase regulator THADA-like C-terminal TPR repeats region" evidence="6">
    <location>
        <begin position="964"/>
        <end position="1113"/>
    </location>
</feature>
<dbReference type="InterPro" id="IPR016024">
    <property type="entry name" value="ARM-type_fold"/>
</dbReference>
<dbReference type="Pfam" id="PF25151">
    <property type="entry name" value="TPR_Trm732_C"/>
    <property type="match status" value="1"/>
</dbReference>
<organism evidence="7 8">
    <name type="scientific">Xylona heveae (strain CBS 132557 / TC161)</name>
    <dbReference type="NCBI Taxonomy" id="1328760"/>
    <lineage>
        <taxon>Eukaryota</taxon>
        <taxon>Fungi</taxon>
        <taxon>Dikarya</taxon>
        <taxon>Ascomycota</taxon>
        <taxon>Pezizomycotina</taxon>
        <taxon>Xylonomycetes</taxon>
        <taxon>Xylonales</taxon>
        <taxon>Xylonaceae</taxon>
        <taxon>Xylona</taxon>
    </lineage>
</organism>
<protein>
    <submittedName>
        <fullName evidence="7">Uncharacterized protein</fullName>
    </submittedName>
</protein>
<dbReference type="OrthoDB" id="73997at2759"/>
<feature type="domain" description="tRNA (32-2'-O)-methyltransferase regulator THADA-like TPR repeats region" evidence="5">
    <location>
        <begin position="289"/>
        <end position="579"/>
    </location>
</feature>
<accession>A0A165G2F0</accession>
<evidence type="ECO:0000313" key="8">
    <source>
        <dbReference type="Proteomes" id="UP000076632"/>
    </source>
</evidence>
<dbReference type="Pfam" id="PF26523">
    <property type="entry name" value="Trm732_C"/>
    <property type="match status" value="1"/>
</dbReference>
<evidence type="ECO:0000256" key="2">
    <source>
        <dbReference type="ARBA" id="ARBA00022694"/>
    </source>
</evidence>
<evidence type="ECO:0000313" key="7">
    <source>
        <dbReference type="EMBL" id="KZF21661.1"/>
    </source>
</evidence>
<dbReference type="InParanoid" id="A0A165G2F0"/>
<evidence type="ECO:0000259" key="6">
    <source>
        <dbReference type="Pfam" id="PF25151"/>
    </source>
</evidence>
<dbReference type="SUPFAM" id="SSF48371">
    <property type="entry name" value="ARM repeat"/>
    <property type="match status" value="1"/>
</dbReference>
<evidence type="ECO:0000259" key="5">
    <source>
        <dbReference type="Pfam" id="PF25150"/>
    </source>
</evidence>
<dbReference type="GO" id="GO:0005829">
    <property type="term" value="C:cytosol"/>
    <property type="evidence" value="ECO:0007669"/>
    <property type="project" value="TreeGrafter"/>
</dbReference>
<dbReference type="Pfam" id="PF25150">
    <property type="entry name" value="TPR_Trm732"/>
    <property type="match status" value="1"/>
</dbReference>
<dbReference type="InterPro" id="IPR056843">
    <property type="entry name" value="THADA-like_TPR"/>
</dbReference>
<dbReference type="RefSeq" id="XP_018187216.1">
    <property type="nucleotide sequence ID" value="XM_018336149.1"/>
</dbReference>
<reference evidence="7 8" key="1">
    <citation type="journal article" date="2016" name="Fungal Biol.">
        <title>The genome of Xylona heveae provides a window into fungal endophytism.</title>
        <authorList>
            <person name="Gazis R."/>
            <person name="Kuo A."/>
            <person name="Riley R."/>
            <person name="LaButti K."/>
            <person name="Lipzen A."/>
            <person name="Lin J."/>
            <person name="Amirebrahimi M."/>
            <person name="Hesse C.N."/>
            <person name="Spatafora J.W."/>
            <person name="Henrissat B."/>
            <person name="Hainaut M."/>
            <person name="Grigoriev I.V."/>
            <person name="Hibbett D.S."/>
        </authorList>
    </citation>
    <scope>NUCLEOTIDE SEQUENCE [LARGE SCALE GENOMIC DNA]</scope>
    <source>
        <strain evidence="7 8">TC161</strain>
    </source>
</reference>
<feature type="domain" description="DUF2428" evidence="4">
    <location>
        <begin position="724"/>
        <end position="961"/>
    </location>
</feature>
<dbReference type="GO" id="GO:0030488">
    <property type="term" value="P:tRNA methylation"/>
    <property type="evidence" value="ECO:0007669"/>
    <property type="project" value="TreeGrafter"/>
</dbReference>
<evidence type="ECO:0000256" key="1">
    <source>
        <dbReference type="ARBA" id="ARBA00010409"/>
    </source>
</evidence>
<dbReference type="GeneID" id="28901286"/>
<keyword evidence="8" id="KW-1185">Reference proteome</keyword>
<dbReference type="Pfam" id="PF10350">
    <property type="entry name" value="DUF2428"/>
    <property type="match status" value="1"/>
</dbReference>
<dbReference type="InterPro" id="IPR051954">
    <property type="entry name" value="tRNA_methyltransferase_THADA"/>
</dbReference>
<evidence type="ECO:0000259" key="4">
    <source>
        <dbReference type="Pfam" id="PF10350"/>
    </source>
</evidence>
<comment type="similarity">
    <text evidence="1">Belongs to the THADA family.</text>
</comment>
<dbReference type="PANTHER" id="PTHR14387">
    <property type="entry name" value="THADA/DEATH RECEPTOR INTERACTING PROTEIN"/>
    <property type="match status" value="1"/>
</dbReference>
<keyword evidence="2" id="KW-0819">tRNA processing</keyword>
<sequence>MADSLPKPVMGEGNPSQPKWLSVGRSIPVSEDDLRLISKEIGPNIENALESDSEMTKKQLDGLLNDTLETAGLLNITPNHRTAACNVLCGFLDKGKVSRVHEFRLICFDLRRWEKLFSIYLERSNNAKIKSMRQVLTTLTSLIVDSQNPFSESSIVREDAITRLVRIMIGQELFPRWKAALQALEFFISKEVVSIKELLDIVSARFDDASIYNSERLATNQSKHVESAPHLIESKPNFNLIEIFILHALTWIPHLDVAPAAGHLVSTFFKKLRAQKDSNYYRSDSHLPLWAFPLQESIRKYPESLETFKHHVFPGLFSISGSDYVSFLKYLHLDDFLSGASVEEEDVGASTLFSALEVGKEMGLVSEPGDDIRSKPDALVVPGHVLGQLLDHASPTIRIAALSLLVMSLATTKPFTNETLAVLRRNLMNLHGDTDARFRNEVLSTIKRLFDRARGGAANLKREIDRLSKQQAKKWEEGRETSVARAKALFESHIEFMCWYINCLKFELRSTASYQRHSTALKALLLVVRSGLDSTISKQNLAKLAQGDIKWVFNVEIFDPLLIRALLDLLVDPFEDVRDAAAKLLKLTPLLSLDRPASSSTPESLNFDLWTHLQRNENIFQRTGRADHADGIARTNEVIFEVSRLSSPQGSTASKFSPEVEQVERILAKLEESIAVAKTNVLNAVSESPVHGQLASLRYILDRSDFYSSLNSRSADELQYWKKLHRRMIDACNAIWHFVKGVLCNDSPEGHVPEDAEFDSDMGTKDLLSYSWRALKESSSLLRIIISKATHVPGAAVSMLENKGFEEIGGLSFIQLADLRHRGAFSTVSLTFSACCIRSSKSKEPEVRQLLTIWYKNALFCIRDKASTTTRRSAGIPSLITGILSADLGGELFRQVVKDLQAIGGAAVSTDGEMQEGDLPQVHALNCLKDIFKSAKLGPSSEPYVPETMDLAAASLGSSIWPIRNCGMMLFRAIIDRLFGTSEGWDQIDSEQTSRLSKLSYHSYPNLPRILIKLLEQRSAAQASENSGASVEGVFPALEIIRRAGAPKNEANLIRELIWNHMGSKLWHVREMAAQTYCSLIEAGQHLETIEGLLEKPFEDQNAVHGRLTCVRNIVERQILQFEKGVQVDVRGLSLLLGDFYQAAVLDNICPYSKSPYMDAVNLVAAALARSGNHPRLLENLFRDFPTRPTFQDTLDALLRVRVGGGLRSRHGAIAGPLLRRAAAWSLTIIYYSRGQFSNLKNLLSTLSQEDPDTTCATLTQLRARLPHTEFARELCFIYSDIVASTSSPSVKALALGHCADLLLHQSSSAFSPSSSANPKALNEMTSNSQSITQALSGLVQWTPPIQAASPSLIDAELRLRGILLALQNKDKDVWAGDTNTKVSVLHAMLRLFANERNDFSTRYAGVSSIEGFKPGFRNFDQSPRTSPLLLALYIALYDTLNDDDEEIREKGAEVVAWILNSSSSTSAKPKSTQLQPQAQSLIIPPAASSLLMDFLSTPLSSYAISPLLLAEGMSRVAGQRYFTARSQLSHSSPNIMDPKLNLVRAESSLADALKEDDSLFVEEKQNLYIDEVREAEAWAELLMRLDPTSSSASNSSPENFAYFAKWIVDGLSALTETSKQRGMDGPLGWTAKPDVFTVGMRVICGAKVILSWSAPIQVAKATEMNALVGEVRDAVQLLVETGRKAALHGMWMERLEALL</sequence>
<dbReference type="PANTHER" id="PTHR14387:SF0">
    <property type="entry name" value="DUF2428 DOMAIN-CONTAINING PROTEIN"/>
    <property type="match status" value="1"/>
</dbReference>
<dbReference type="InterPro" id="IPR056842">
    <property type="entry name" value="THADA-like_TPR_C"/>
</dbReference>
<dbReference type="OMA" id="LIMDPFD"/>